<evidence type="ECO:0000259" key="2">
    <source>
        <dbReference type="PROSITE" id="PS51782"/>
    </source>
</evidence>
<feature type="domain" description="LysM" evidence="2">
    <location>
        <begin position="378"/>
        <end position="428"/>
    </location>
</feature>
<dbReference type="OrthoDB" id="9780149at2"/>
<keyword evidence="1" id="KW-1133">Transmembrane helix</keyword>
<proteinExistence type="predicted"/>
<organism evidence="3 4">
    <name type="scientific">Candidatus Venteria ishoeyi</name>
    <dbReference type="NCBI Taxonomy" id="1899563"/>
    <lineage>
        <taxon>Bacteria</taxon>
        <taxon>Pseudomonadati</taxon>
        <taxon>Pseudomonadota</taxon>
        <taxon>Gammaproteobacteria</taxon>
        <taxon>Thiotrichales</taxon>
        <taxon>Thiotrichaceae</taxon>
        <taxon>Venteria</taxon>
    </lineage>
</organism>
<dbReference type="AlphaFoldDB" id="A0A1H6FG50"/>
<dbReference type="Pfam" id="PF13401">
    <property type="entry name" value="AAA_22"/>
    <property type="match status" value="1"/>
</dbReference>
<dbReference type="SUPFAM" id="SSF52540">
    <property type="entry name" value="P-loop containing nucleoside triphosphate hydrolases"/>
    <property type="match status" value="1"/>
</dbReference>
<accession>A0A1H6FG50</accession>
<name>A0A1H6FG50_9GAMM</name>
<protein>
    <recommendedName>
        <fullName evidence="2">LysM domain-containing protein</fullName>
    </recommendedName>
</protein>
<feature type="transmembrane region" description="Helical" evidence="1">
    <location>
        <begin position="291"/>
        <end position="311"/>
    </location>
</feature>
<dbReference type="PROSITE" id="PS51782">
    <property type="entry name" value="LYSM"/>
    <property type="match status" value="1"/>
</dbReference>
<dbReference type="InterPro" id="IPR003593">
    <property type="entry name" value="AAA+_ATPase"/>
</dbReference>
<evidence type="ECO:0000313" key="3">
    <source>
        <dbReference type="EMBL" id="SEH08015.1"/>
    </source>
</evidence>
<dbReference type="Proteomes" id="UP000236724">
    <property type="component" value="Unassembled WGS sequence"/>
</dbReference>
<sequence>MYLTFYGLQRTPFSVTPDPDFLFLSDTHKEALASLVYGVSERRGFILLTGEVGTGKTTVLRSFLETLENGLENKQVRSFYLLNAQLSFFEVLCNILDLSEPAEIKTCSTNQLVQQLYQTLIADYAAGRNVVLIIDEAQHMPVETLEQLRLLSNLETGKDKLLQIILVGQTELEQKLQRFELRQLRQRIAVRAHIKALTKIESLAYIRFRLETAQFNSATDTVPVFTHAAIKYIVKQAQGYPRVINILCDNALITGFGYQQRPVSTKIIKEVLSDIQGGFINKMYHSDKGGAVWRPLFLFILFLILLFFIFLQKNAVVDFFDGKTSAISTKPVAKPEARWFVAPDMISYQKTQQGTQNPASRAVPLPELDSGSSQIQHFWYKIQTGDTIYDLLYRFYGGYSPALFKHLKTQNPQINWQQHIHAGEQLLLTPLPLIPANDAK</sequence>
<keyword evidence="1" id="KW-0472">Membrane</keyword>
<dbReference type="EMBL" id="FMSV02000542">
    <property type="protein sequence ID" value="SEH08015.1"/>
    <property type="molecule type" value="Genomic_DNA"/>
</dbReference>
<dbReference type="InterPro" id="IPR052026">
    <property type="entry name" value="ExeA_AAA_ATPase_DNA-bind"/>
</dbReference>
<evidence type="ECO:0000313" key="4">
    <source>
        <dbReference type="Proteomes" id="UP000236724"/>
    </source>
</evidence>
<dbReference type="SMART" id="SM00382">
    <property type="entry name" value="AAA"/>
    <property type="match status" value="1"/>
</dbReference>
<dbReference type="PANTHER" id="PTHR35894">
    <property type="entry name" value="GENERAL SECRETION PATHWAY PROTEIN A-RELATED"/>
    <property type="match status" value="1"/>
</dbReference>
<gene>
    <name evidence="3" type="ORF">MBHS_03902</name>
</gene>
<dbReference type="CDD" id="cd00009">
    <property type="entry name" value="AAA"/>
    <property type="match status" value="1"/>
</dbReference>
<dbReference type="GO" id="GO:0016887">
    <property type="term" value="F:ATP hydrolysis activity"/>
    <property type="evidence" value="ECO:0007669"/>
    <property type="project" value="InterPro"/>
</dbReference>
<dbReference type="RefSeq" id="WP_103921600.1">
    <property type="nucleotide sequence ID" value="NZ_FMSV02000542.1"/>
</dbReference>
<dbReference type="InterPro" id="IPR027417">
    <property type="entry name" value="P-loop_NTPase"/>
</dbReference>
<evidence type="ECO:0000256" key="1">
    <source>
        <dbReference type="SAM" id="Phobius"/>
    </source>
</evidence>
<reference evidence="3 4" key="1">
    <citation type="submission" date="2016-10" db="EMBL/GenBank/DDBJ databases">
        <authorList>
            <person name="de Groot N.N."/>
        </authorList>
    </citation>
    <scope>NUCLEOTIDE SEQUENCE [LARGE SCALE GENOMIC DNA]</scope>
    <source>
        <strain evidence="3">MBHS1</strain>
    </source>
</reference>
<keyword evidence="4" id="KW-1185">Reference proteome</keyword>
<dbReference type="PANTHER" id="PTHR35894:SF1">
    <property type="entry name" value="PHOSPHORIBULOKINASE _ URIDINE KINASE FAMILY"/>
    <property type="match status" value="1"/>
</dbReference>
<dbReference type="Gene3D" id="3.40.50.300">
    <property type="entry name" value="P-loop containing nucleotide triphosphate hydrolases"/>
    <property type="match status" value="1"/>
</dbReference>
<dbReference type="InterPro" id="IPR018392">
    <property type="entry name" value="LysM"/>
</dbReference>
<dbReference type="InterPro" id="IPR049945">
    <property type="entry name" value="AAA_22"/>
</dbReference>
<keyword evidence="1" id="KW-0812">Transmembrane</keyword>